<gene>
    <name evidence="2" type="ORF">O6C86_02205</name>
</gene>
<dbReference type="RefSeq" id="WP_050754610.1">
    <property type="nucleotide sequence ID" value="NZ_CP114576.1"/>
</dbReference>
<name>A0AAP3HAT1_LEGPN</name>
<dbReference type="Proteomes" id="UP001071279">
    <property type="component" value="Unassembled WGS sequence"/>
</dbReference>
<organism evidence="2 3">
    <name type="scientific">Legionella pneumophila</name>
    <dbReference type="NCBI Taxonomy" id="446"/>
    <lineage>
        <taxon>Bacteria</taxon>
        <taxon>Pseudomonadati</taxon>
        <taxon>Pseudomonadota</taxon>
        <taxon>Gammaproteobacteria</taxon>
        <taxon>Legionellales</taxon>
        <taxon>Legionellaceae</taxon>
        <taxon>Legionella</taxon>
    </lineage>
</organism>
<dbReference type="Pfam" id="PF01610">
    <property type="entry name" value="DDE_Tnp_ISL3"/>
    <property type="match status" value="1"/>
</dbReference>
<dbReference type="InterPro" id="IPR002560">
    <property type="entry name" value="Transposase_DDE"/>
</dbReference>
<reference evidence="2" key="1">
    <citation type="submission" date="2022-12" db="EMBL/GenBank/DDBJ databases">
        <title>Comparative genomics of Legionella pneumophila isolates from the West Bank and Germany support molecular epidemiology of Legionnaires disease.</title>
        <authorList>
            <person name="Zayed A.R."/>
            <person name="Bitar D.M."/>
            <person name="Steinert M."/>
            <person name="Lueck C."/>
            <person name="Brettar I."/>
            <person name="Hoefle M.G."/>
            <person name="Bunk B."/>
        </authorList>
    </citation>
    <scope>NUCLEOTIDE SEQUENCE</scope>
    <source>
        <strain evidence="2">H23</strain>
    </source>
</reference>
<feature type="domain" description="Transposase IS204/IS1001/IS1096/IS1165 DDE" evidence="1">
    <location>
        <begin position="2"/>
        <end position="111"/>
    </location>
</feature>
<evidence type="ECO:0000313" key="2">
    <source>
        <dbReference type="EMBL" id="MCZ4718029.1"/>
    </source>
</evidence>
<dbReference type="EMBL" id="JAPXIC010000008">
    <property type="protein sequence ID" value="MCZ4718029.1"/>
    <property type="molecule type" value="Genomic_DNA"/>
</dbReference>
<evidence type="ECO:0000259" key="1">
    <source>
        <dbReference type="Pfam" id="PF01610"/>
    </source>
</evidence>
<evidence type="ECO:0000313" key="3">
    <source>
        <dbReference type="Proteomes" id="UP001071279"/>
    </source>
</evidence>
<sequence length="114" mass="13702">MALLRTRPDRLTPQQRLKRDAFLEDNPAIKAIYQFQQQVHALFLHKAMNKDWCKKMIPQFLNMLDDLKNSPFKALAALGKTFCQWQEEIVRMWRFRKSNDITEGFHRKMKLSHL</sequence>
<accession>A0AAP3HAT1</accession>
<proteinExistence type="predicted"/>
<protein>
    <submittedName>
        <fullName evidence="2">Transposase</fullName>
    </submittedName>
</protein>
<dbReference type="AlphaFoldDB" id="A0AAP3HAT1"/>
<comment type="caution">
    <text evidence="2">The sequence shown here is derived from an EMBL/GenBank/DDBJ whole genome shotgun (WGS) entry which is preliminary data.</text>
</comment>